<keyword evidence="13" id="KW-0966">Cell projection</keyword>
<comment type="similarity">
    <text evidence="4">Belongs to the TMEM138 family.</text>
</comment>
<dbReference type="GO" id="GO:0030030">
    <property type="term" value="P:cell projection organization"/>
    <property type="evidence" value="ECO:0007669"/>
    <property type="project" value="UniProtKB-KW"/>
</dbReference>
<evidence type="ECO:0000256" key="1">
    <source>
        <dbReference type="ARBA" id="ARBA00003709"/>
    </source>
</evidence>
<evidence type="ECO:0000256" key="14">
    <source>
        <dbReference type="SAM" id="Phobius"/>
    </source>
</evidence>
<evidence type="ECO:0000256" key="13">
    <source>
        <dbReference type="ARBA" id="ARBA00023273"/>
    </source>
</evidence>
<dbReference type="Proteomes" id="UP000677054">
    <property type="component" value="Unassembled WGS sequence"/>
</dbReference>
<dbReference type="AlphaFoldDB" id="A0A7R8X0S3"/>
<gene>
    <name evidence="15" type="ORF">DSTB1V02_LOCUS1598</name>
</gene>
<evidence type="ECO:0000256" key="6">
    <source>
        <dbReference type="ARBA" id="ARBA00022554"/>
    </source>
</evidence>
<keyword evidence="7 14" id="KW-0812">Transmembrane</keyword>
<dbReference type="Pfam" id="PF14935">
    <property type="entry name" value="TMEM138"/>
    <property type="match status" value="1"/>
</dbReference>
<evidence type="ECO:0000256" key="3">
    <source>
        <dbReference type="ARBA" id="ARBA00004138"/>
    </source>
</evidence>
<dbReference type="GO" id="GO:0005774">
    <property type="term" value="C:vacuolar membrane"/>
    <property type="evidence" value="ECO:0007669"/>
    <property type="project" value="UniProtKB-SubCell"/>
</dbReference>
<dbReference type="PANTHER" id="PTHR13306:SF6">
    <property type="entry name" value="TRANSMEMBRANE PROTEIN 138"/>
    <property type="match status" value="1"/>
</dbReference>
<keyword evidence="12" id="KW-0325">Glycoprotein</keyword>
<comment type="function">
    <text evidence="1">Required for ciliogenesis.</text>
</comment>
<keyword evidence="8" id="KW-0970">Cilium biogenesis/degradation</keyword>
<name>A0A7R8X0S3_9CRUS</name>
<evidence type="ECO:0000256" key="9">
    <source>
        <dbReference type="ARBA" id="ARBA00022989"/>
    </source>
</evidence>
<dbReference type="GO" id="GO:0005929">
    <property type="term" value="C:cilium"/>
    <property type="evidence" value="ECO:0007669"/>
    <property type="project" value="UniProtKB-SubCell"/>
</dbReference>
<evidence type="ECO:0000256" key="11">
    <source>
        <dbReference type="ARBA" id="ARBA00023136"/>
    </source>
</evidence>
<evidence type="ECO:0000256" key="2">
    <source>
        <dbReference type="ARBA" id="ARBA00004128"/>
    </source>
</evidence>
<keyword evidence="6" id="KW-0926">Vacuole</keyword>
<sequence>MKYLIWAYLAPIVITASYLVLSITYHVWSLQIRWDDTEVYAWTPGLVALFVIQRSFSVLYYYFYKRTALRIADPVYYSPALWRERRQQ</sequence>
<protein>
    <recommendedName>
        <fullName evidence="5">Transmembrane protein 138</fullName>
    </recommendedName>
</protein>
<dbReference type="OrthoDB" id="189688at2759"/>
<evidence type="ECO:0000313" key="16">
    <source>
        <dbReference type="Proteomes" id="UP000677054"/>
    </source>
</evidence>
<feature type="transmembrane region" description="Helical" evidence="14">
    <location>
        <begin position="40"/>
        <end position="63"/>
    </location>
</feature>
<keyword evidence="9 14" id="KW-1133">Transmembrane helix</keyword>
<keyword evidence="16" id="KW-1185">Reference proteome</keyword>
<evidence type="ECO:0000313" key="15">
    <source>
        <dbReference type="EMBL" id="CAD7241612.1"/>
    </source>
</evidence>
<proteinExistence type="inferred from homology"/>
<evidence type="ECO:0000256" key="4">
    <source>
        <dbReference type="ARBA" id="ARBA00010572"/>
    </source>
</evidence>
<dbReference type="PANTHER" id="PTHR13306">
    <property type="entry name" value="TRANSMEMBRANE PROTEIN 138"/>
    <property type="match status" value="1"/>
</dbReference>
<accession>A0A7R8X0S3</accession>
<evidence type="ECO:0000256" key="7">
    <source>
        <dbReference type="ARBA" id="ARBA00022692"/>
    </source>
</evidence>
<keyword evidence="10" id="KW-0969">Cilium</keyword>
<organism evidence="15">
    <name type="scientific">Darwinula stevensoni</name>
    <dbReference type="NCBI Taxonomy" id="69355"/>
    <lineage>
        <taxon>Eukaryota</taxon>
        <taxon>Metazoa</taxon>
        <taxon>Ecdysozoa</taxon>
        <taxon>Arthropoda</taxon>
        <taxon>Crustacea</taxon>
        <taxon>Oligostraca</taxon>
        <taxon>Ostracoda</taxon>
        <taxon>Podocopa</taxon>
        <taxon>Podocopida</taxon>
        <taxon>Darwinulocopina</taxon>
        <taxon>Darwinuloidea</taxon>
        <taxon>Darwinulidae</taxon>
        <taxon>Darwinula</taxon>
    </lineage>
</organism>
<evidence type="ECO:0000256" key="10">
    <source>
        <dbReference type="ARBA" id="ARBA00023069"/>
    </source>
</evidence>
<feature type="transmembrane region" description="Helical" evidence="14">
    <location>
        <begin position="7"/>
        <end position="28"/>
    </location>
</feature>
<evidence type="ECO:0000256" key="12">
    <source>
        <dbReference type="ARBA" id="ARBA00023180"/>
    </source>
</evidence>
<comment type="subcellular location">
    <subcellularLocation>
        <location evidence="3">Cell projection</location>
        <location evidence="3">Cilium</location>
    </subcellularLocation>
    <subcellularLocation>
        <location evidence="2">Vacuole membrane</location>
        <topology evidence="2">Multi-pass membrane protein</topology>
    </subcellularLocation>
</comment>
<evidence type="ECO:0000256" key="8">
    <source>
        <dbReference type="ARBA" id="ARBA00022794"/>
    </source>
</evidence>
<evidence type="ECO:0000256" key="5">
    <source>
        <dbReference type="ARBA" id="ARBA00014515"/>
    </source>
</evidence>
<dbReference type="EMBL" id="CAJPEV010000155">
    <property type="protein sequence ID" value="CAG0881509.1"/>
    <property type="molecule type" value="Genomic_DNA"/>
</dbReference>
<keyword evidence="11 14" id="KW-0472">Membrane</keyword>
<dbReference type="EMBL" id="LR899672">
    <property type="protein sequence ID" value="CAD7241612.1"/>
    <property type="molecule type" value="Genomic_DNA"/>
</dbReference>
<reference evidence="15" key="1">
    <citation type="submission" date="2020-11" db="EMBL/GenBank/DDBJ databases">
        <authorList>
            <person name="Tran Van P."/>
        </authorList>
    </citation>
    <scope>NUCLEOTIDE SEQUENCE</scope>
</reference>
<dbReference type="InterPro" id="IPR024133">
    <property type="entry name" value="TM_138"/>
</dbReference>